<dbReference type="Gene3D" id="3.10.180.10">
    <property type="entry name" value="2,3-Dihydroxybiphenyl 1,2-Dioxygenase, domain 1"/>
    <property type="match status" value="1"/>
</dbReference>
<protein>
    <submittedName>
        <fullName evidence="2">PhnB protein</fullName>
    </submittedName>
</protein>
<proteinExistence type="predicted"/>
<accession>A0A1M5HP88</accession>
<feature type="domain" description="PhnB-like" evidence="1">
    <location>
        <begin position="3"/>
        <end position="130"/>
    </location>
</feature>
<dbReference type="RefSeq" id="WP_079564957.1">
    <property type="nucleotide sequence ID" value="NZ_LT670818.1"/>
</dbReference>
<evidence type="ECO:0000259" key="1">
    <source>
        <dbReference type="Pfam" id="PF06983"/>
    </source>
</evidence>
<dbReference type="PANTHER" id="PTHR33990">
    <property type="entry name" value="PROTEIN YJDN-RELATED"/>
    <property type="match status" value="1"/>
</dbReference>
<dbReference type="Pfam" id="PF06983">
    <property type="entry name" value="3-dmu-9_3-mt"/>
    <property type="match status" value="1"/>
</dbReference>
<name>A0A1M5HP88_9BRAD</name>
<dbReference type="CDD" id="cd06588">
    <property type="entry name" value="PhnB_like"/>
    <property type="match status" value="1"/>
</dbReference>
<evidence type="ECO:0000313" key="2">
    <source>
        <dbReference type="EMBL" id="SHG17741.1"/>
    </source>
</evidence>
<organism evidence="2 3">
    <name type="scientific">Bradyrhizobium erythrophlei</name>
    <dbReference type="NCBI Taxonomy" id="1437360"/>
    <lineage>
        <taxon>Bacteria</taxon>
        <taxon>Pseudomonadati</taxon>
        <taxon>Pseudomonadota</taxon>
        <taxon>Alphaproteobacteria</taxon>
        <taxon>Hyphomicrobiales</taxon>
        <taxon>Nitrobacteraceae</taxon>
        <taxon>Bradyrhizobium</taxon>
    </lineage>
</organism>
<evidence type="ECO:0000313" key="3">
    <source>
        <dbReference type="Proteomes" id="UP000190675"/>
    </source>
</evidence>
<gene>
    <name evidence="2" type="ORF">SAMN05444169_0951</name>
</gene>
<reference evidence="2 3" key="1">
    <citation type="submission" date="2016-11" db="EMBL/GenBank/DDBJ databases">
        <authorList>
            <person name="Jaros S."/>
            <person name="Januszkiewicz K."/>
            <person name="Wedrychowicz H."/>
        </authorList>
    </citation>
    <scope>NUCLEOTIDE SEQUENCE [LARGE SCALE GENOMIC DNA]</scope>
    <source>
        <strain evidence="2 3">GAS242</strain>
    </source>
</reference>
<dbReference type="InterPro" id="IPR028973">
    <property type="entry name" value="PhnB-like"/>
</dbReference>
<dbReference type="PANTHER" id="PTHR33990:SF1">
    <property type="entry name" value="PROTEIN YJDN"/>
    <property type="match status" value="1"/>
</dbReference>
<sequence>MQVNPYLFYNGNCEAAFKYYEKVLGGRIEAMLTHDSAPADMPTPPEWKKKIMHGKISIDGEVLMASDAPPGHFHQPQGFSVSLTVTDPADGERKFKALAEGGAVNMPYSKTFWAKGFGMCVDQFGIPWMVNCPIEE</sequence>
<dbReference type="AlphaFoldDB" id="A0A1M5HP88"/>
<dbReference type="Proteomes" id="UP000190675">
    <property type="component" value="Chromosome I"/>
</dbReference>
<dbReference type="InterPro" id="IPR029068">
    <property type="entry name" value="Glyas_Bleomycin-R_OHBP_Dase"/>
</dbReference>
<dbReference type="SUPFAM" id="SSF54593">
    <property type="entry name" value="Glyoxalase/Bleomycin resistance protein/Dihydroxybiphenyl dioxygenase"/>
    <property type="match status" value="1"/>
</dbReference>
<dbReference type="OrthoDB" id="9795306at2"/>
<dbReference type="EMBL" id="LT670818">
    <property type="protein sequence ID" value="SHG17741.1"/>
    <property type="molecule type" value="Genomic_DNA"/>
</dbReference>